<evidence type="ECO:0000256" key="1">
    <source>
        <dbReference type="ARBA" id="ARBA00022664"/>
    </source>
</evidence>
<proteinExistence type="predicted"/>
<dbReference type="AlphaFoldDB" id="A0A0D2KE88"/>
<dbReference type="STRING" id="945553.A0A0D2KE88"/>
<dbReference type="SUPFAM" id="SSF57756">
    <property type="entry name" value="Retrovirus zinc finger-like domains"/>
    <property type="match status" value="1"/>
</dbReference>
<evidence type="ECO:0008006" key="5">
    <source>
        <dbReference type="Google" id="ProtNLM"/>
    </source>
</evidence>
<dbReference type="GO" id="GO:0008270">
    <property type="term" value="F:zinc ion binding"/>
    <property type="evidence" value="ECO:0007669"/>
    <property type="project" value="InterPro"/>
</dbReference>
<dbReference type="EMBL" id="KN817876">
    <property type="protein sequence ID" value="KJA12842.1"/>
    <property type="molecule type" value="Genomic_DNA"/>
</dbReference>
<keyword evidence="1" id="KW-0507">mRNA processing</keyword>
<gene>
    <name evidence="3" type="ORF">HYPSUDRAFT_117984</name>
</gene>
<name>A0A0D2KE88_HYPSF</name>
<feature type="compositionally biased region" description="Low complexity" evidence="2">
    <location>
        <begin position="212"/>
        <end position="225"/>
    </location>
</feature>
<evidence type="ECO:0000256" key="2">
    <source>
        <dbReference type="SAM" id="MobiDB-lite"/>
    </source>
</evidence>
<dbReference type="OrthoDB" id="3271192at2759"/>
<organism evidence="3 4">
    <name type="scientific">Hypholoma sublateritium (strain FD-334 SS-4)</name>
    <dbReference type="NCBI Taxonomy" id="945553"/>
    <lineage>
        <taxon>Eukaryota</taxon>
        <taxon>Fungi</taxon>
        <taxon>Dikarya</taxon>
        <taxon>Basidiomycota</taxon>
        <taxon>Agaricomycotina</taxon>
        <taxon>Agaricomycetes</taxon>
        <taxon>Agaricomycetidae</taxon>
        <taxon>Agaricales</taxon>
        <taxon>Agaricineae</taxon>
        <taxon>Strophariaceae</taxon>
        <taxon>Hypholoma</taxon>
    </lineage>
</organism>
<feature type="region of interest" description="Disordered" evidence="2">
    <location>
        <begin position="1"/>
        <end position="27"/>
    </location>
</feature>
<evidence type="ECO:0000313" key="3">
    <source>
        <dbReference type="EMBL" id="KJA12842.1"/>
    </source>
</evidence>
<feature type="region of interest" description="Disordered" evidence="2">
    <location>
        <begin position="211"/>
        <end position="259"/>
    </location>
</feature>
<reference evidence="4" key="1">
    <citation type="submission" date="2014-04" db="EMBL/GenBank/DDBJ databases">
        <title>Evolutionary Origins and Diversification of the Mycorrhizal Mutualists.</title>
        <authorList>
            <consortium name="DOE Joint Genome Institute"/>
            <consortium name="Mycorrhizal Genomics Consortium"/>
            <person name="Kohler A."/>
            <person name="Kuo A."/>
            <person name="Nagy L.G."/>
            <person name="Floudas D."/>
            <person name="Copeland A."/>
            <person name="Barry K.W."/>
            <person name="Cichocki N."/>
            <person name="Veneault-Fourrey C."/>
            <person name="LaButti K."/>
            <person name="Lindquist E.A."/>
            <person name="Lipzen A."/>
            <person name="Lundell T."/>
            <person name="Morin E."/>
            <person name="Murat C."/>
            <person name="Riley R."/>
            <person name="Ohm R."/>
            <person name="Sun H."/>
            <person name="Tunlid A."/>
            <person name="Henrissat B."/>
            <person name="Grigoriev I.V."/>
            <person name="Hibbett D.S."/>
            <person name="Martin F."/>
        </authorList>
    </citation>
    <scope>NUCLEOTIDE SEQUENCE [LARGE SCALE GENOMIC DNA]</scope>
    <source>
        <strain evidence="4">FD-334 SS-4</strain>
    </source>
</reference>
<dbReference type="InterPro" id="IPR036875">
    <property type="entry name" value="Znf_CCHC_sf"/>
</dbReference>
<feature type="non-terminal residue" evidence="3">
    <location>
        <position position="1"/>
    </location>
</feature>
<evidence type="ECO:0000313" key="4">
    <source>
        <dbReference type="Proteomes" id="UP000054270"/>
    </source>
</evidence>
<dbReference type="GO" id="GO:0006397">
    <property type="term" value="P:mRNA processing"/>
    <property type="evidence" value="ECO:0007669"/>
    <property type="project" value="UniProtKB-KW"/>
</dbReference>
<keyword evidence="4" id="KW-1185">Reference proteome</keyword>
<protein>
    <recommendedName>
        <fullName evidence="5">CCHC-type domain-containing protein</fullName>
    </recommendedName>
</protein>
<dbReference type="GO" id="GO:0003676">
    <property type="term" value="F:nucleic acid binding"/>
    <property type="evidence" value="ECO:0007669"/>
    <property type="project" value="InterPro"/>
</dbReference>
<accession>A0A0D2KE88</accession>
<sequence length="369" mass="41811">GGPPNGPPGQYAGGNGGNGNDEWQMNPKINMSSLPSWDGRGKTVIDYLSEMAGFYRLGARMQRGMAQMASHKWTGRAKRWWEALPSMEQEFFSQHWDYMLAAIRNQFLDKTWVRDRTQEFEEMCFQQSVHLKESPEEFVQRRIRYHSFLFPGDADGRSAVARVLRTQPVELGATLNEEACPTILELLTVASRMGKNLESQYLLNESLRQPANSYNKSSNNSATSSHRFKKRHANVVSLKEEDNSSSESESSEDSSKTKGVFSVQAQNGCARPKGPVLPRSLKFPKGKTIDGYTFSRDDTIVSDRLPNGTCFICTSPKHFFRDCPHYGRFQSLRSANMIHVEWDPELEKEYDREYLAMIVESKVSASSSS</sequence>
<feature type="non-terminal residue" evidence="3">
    <location>
        <position position="369"/>
    </location>
</feature>
<dbReference type="Proteomes" id="UP000054270">
    <property type="component" value="Unassembled WGS sequence"/>
</dbReference>